<sequence>MEGLEQSTWLPEPEGHVIEGQQGLQDRQVLKKNAPKRKRSVSPQRVMGMVPGIQYRGMRDGSPWGIYWKRYQLKFVHFVTVAVRKERPRNRVFVKCFSEPDSREELRMINSIRHDHILTVLETFRFEGSFYVILEHMDISLVQIVASPPYPRDLELAAILGQILGGLAYLTLQGLEHGSLSCSNVLVSMKGDVKIGISPLPIIQNFVDLEWQRIKNAVAMSLPHATLVSEM</sequence>
<dbReference type="InterPro" id="IPR011009">
    <property type="entry name" value="Kinase-like_dom_sf"/>
</dbReference>
<gene>
    <name evidence="3" type="ORF">OEA41_008699</name>
</gene>
<name>A0AAE0DH14_9LECA</name>
<keyword evidence="4" id="KW-1185">Reference proteome</keyword>
<feature type="domain" description="Protein kinase" evidence="2">
    <location>
        <begin position="52"/>
        <end position="231"/>
    </location>
</feature>
<evidence type="ECO:0000259" key="2">
    <source>
        <dbReference type="PROSITE" id="PS50011"/>
    </source>
</evidence>
<evidence type="ECO:0000256" key="1">
    <source>
        <dbReference type="SAM" id="MobiDB-lite"/>
    </source>
</evidence>
<dbReference type="Pfam" id="PF00069">
    <property type="entry name" value="Pkinase"/>
    <property type="match status" value="1"/>
</dbReference>
<comment type="caution">
    <text evidence="3">The sequence shown here is derived from an EMBL/GenBank/DDBJ whole genome shotgun (WGS) entry which is preliminary data.</text>
</comment>
<proteinExistence type="predicted"/>
<dbReference type="InterPro" id="IPR000719">
    <property type="entry name" value="Prot_kinase_dom"/>
</dbReference>
<organism evidence="3 4">
    <name type="scientific">Lepraria neglecta</name>
    <dbReference type="NCBI Taxonomy" id="209136"/>
    <lineage>
        <taxon>Eukaryota</taxon>
        <taxon>Fungi</taxon>
        <taxon>Dikarya</taxon>
        <taxon>Ascomycota</taxon>
        <taxon>Pezizomycotina</taxon>
        <taxon>Lecanoromycetes</taxon>
        <taxon>OSLEUM clade</taxon>
        <taxon>Lecanoromycetidae</taxon>
        <taxon>Lecanorales</taxon>
        <taxon>Lecanorineae</taxon>
        <taxon>Stereocaulaceae</taxon>
        <taxon>Lepraria</taxon>
    </lineage>
</organism>
<dbReference type="GO" id="GO:0004672">
    <property type="term" value="F:protein kinase activity"/>
    <property type="evidence" value="ECO:0007669"/>
    <property type="project" value="InterPro"/>
</dbReference>
<dbReference type="Gene3D" id="1.10.510.10">
    <property type="entry name" value="Transferase(Phosphotransferase) domain 1"/>
    <property type="match status" value="1"/>
</dbReference>
<dbReference type="PROSITE" id="PS50011">
    <property type="entry name" value="PROTEIN_KINASE_DOM"/>
    <property type="match status" value="1"/>
</dbReference>
<dbReference type="EMBL" id="JASNWA010000009">
    <property type="protein sequence ID" value="KAK3169316.1"/>
    <property type="molecule type" value="Genomic_DNA"/>
</dbReference>
<evidence type="ECO:0000313" key="3">
    <source>
        <dbReference type="EMBL" id="KAK3169316.1"/>
    </source>
</evidence>
<dbReference type="Proteomes" id="UP001276659">
    <property type="component" value="Unassembled WGS sequence"/>
</dbReference>
<reference evidence="3" key="1">
    <citation type="submission" date="2022-11" db="EMBL/GenBank/DDBJ databases">
        <title>Chromosomal genome sequence assembly and mating type (MAT) locus characterization of the leprose asexual lichenized fungus Lepraria neglecta (Nyl.) Erichsen.</title>
        <authorList>
            <person name="Allen J.L."/>
            <person name="Pfeffer B."/>
        </authorList>
    </citation>
    <scope>NUCLEOTIDE SEQUENCE</scope>
    <source>
        <strain evidence="3">Allen 5258</strain>
    </source>
</reference>
<feature type="region of interest" description="Disordered" evidence="1">
    <location>
        <begin position="1"/>
        <end position="24"/>
    </location>
</feature>
<evidence type="ECO:0000313" key="4">
    <source>
        <dbReference type="Proteomes" id="UP001276659"/>
    </source>
</evidence>
<dbReference type="GO" id="GO:0005524">
    <property type="term" value="F:ATP binding"/>
    <property type="evidence" value="ECO:0007669"/>
    <property type="project" value="InterPro"/>
</dbReference>
<dbReference type="SUPFAM" id="SSF56112">
    <property type="entry name" value="Protein kinase-like (PK-like)"/>
    <property type="match status" value="1"/>
</dbReference>
<protein>
    <recommendedName>
        <fullName evidence="2">Protein kinase domain-containing protein</fullName>
    </recommendedName>
</protein>
<accession>A0AAE0DH14</accession>
<dbReference type="AlphaFoldDB" id="A0AAE0DH14"/>